<dbReference type="GO" id="GO:0046872">
    <property type="term" value="F:metal ion binding"/>
    <property type="evidence" value="ECO:0007669"/>
    <property type="project" value="UniProtKB-KW"/>
</dbReference>
<keyword evidence="2 4" id="KW-0479">Metal-binding</keyword>
<gene>
    <name evidence="5" type="ORF">CSKR_108033</name>
</gene>
<dbReference type="PANTHER" id="PTHR28657:SF5">
    <property type="entry name" value="INDOLEAMINE 2,3-DIOXYGENASE"/>
    <property type="match status" value="1"/>
</dbReference>
<dbReference type="AlphaFoldDB" id="A0A419Q6K9"/>
<evidence type="ECO:0000256" key="4">
    <source>
        <dbReference type="PIRSR" id="PIRSR600898-1"/>
    </source>
</evidence>
<dbReference type="InParanoid" id="A0A419Q6K9"/>
<comment type="caution">
    <text evidence="5">The sequence shown here is derived from an EMBL/GenBank/DDBJ whole genome shotgun (WGS) entry which is preliminary data.</text>
</comment>
<dbReference type="GO" id="GO:0034354">
    <property type="term" value="P:'de novo' NAD+ biosynthetic process from L-tryptophan"/>
    <property type="evidence" value="ECO:0007669"/>
    <property type="project" value="TreeGrafter"/>
</dbReference>
<dbReference type="PANTHER" id="PTHR28657">
    <property type="entry name" value="INDOLEAMINE 2,3-DIOXYGENASE"/>
    <property type="match status" value="1"/>
</dbReference>
<evidence type="ECO:0000313" key="6">
    <source>
        <dbReference type="Proteomes" id="UP000286415"/>
    </source>
</evidence>
<dbReference type="OrthoDB" id="10262710at2759"/>
<accession>A0A419Q6K9</accession>
<evidence type="ECO:0000256" key="1">
    <source>
        <dbReference type="ARBA" id="ARBA00007119"/>
    </source>
</evidence>
<keyword evidence="6" id="KW-1185">Reference proteome</keyword>
<reference evidence="5 6" key="2">
    <citation type="journal article" date="2021" name="Genomics">
        <title>High-quality reference genome for Clonorchis sinensis.</title>
        <authorList>
            <person name="Young N.D."/>
            <person name="Stroehlein A.J."/>
            <person name="Kinkar L."/>
            <person name="Wang T."/>
            <person name="Sohn W.M."/>
            <person name="Chang B.C.H."/>
            <person name="Kaur P."/>
            <person name="Weisz D."/>
            <person name="Dudchenko O."/>
            <person name="Aiden E.L."/>
            <person name="Korhonen P.K."/>
            <person name="Gasser R.B."/>
        </authorList>
    </citation>
    <scope>NUCLEOTIDE SEQUENCE [LARGE SCALE GENOMIC DNA]</scope>
    <source>
        <strain evidence="5">Cs-k2</strain>
    </source>
</reference>
<sequence length="599" mass="67067">MSYQLIHEPNPKNSSPGHLFENSLAPDDSNYSAVASVVKDSNMSQIRRQKSVGCSLRVNSAGSRMANSEKLERFGVELSDTYAAASPDLIAVRERRATVIDVSIVSDGRGVTVWNEKKQKYGVDEFSLAIISALRAIGCDVDFLVHQPMIISYRGICFPQSAKAVIGLGLSKVTVSDLCLLAIVGSLPESLMRSPVAGQEFSGYEMQSLKYYQLSRKTGAMVEAPLTKLPEKFKAWNDLIDNLPELFRTGSLRTEVRALPLLHPDGLTSVDQLRLAHKILSFATSSYVWMNGDEGATKSIPPQLAVPLVEVSEKLALKPVITYHDLVLTNCYYLGQEDLPKTIHQLSHHEGWKPYIELHALVEICYSPCLEAILNAIEAQSPLNADKIIESLEQITKVFQFMPKVLERFYGWLDPEEFMFSLKPLIWGWNIGSLKSGLLYEGVRTPDVLDDLSGTDEQKENDQRLGRRFTFTGPNGAQSIFLQATDIFLGVKHDPRDDAFFSRMRKYMTVQHNQFLEDIANYSRVKEIVSSTDNPKLKSAYEKCLEAVRSYRNNHTRLVTKYTIEPQAARASQSKSPEEVIAAGKALAKFLQRMTDNTK</sequence>
<dbReference type="GO" id="GO:0020037">
    <property type="term" value="F:heme binding"/>
    <property type="evidence" value="ECO:0007669"/>
    <property type="project" value="InterPro"/>
</dbReference>
<name>A0A419Q6K9_CLOSI</name>
<dbReference type="Proteomes" id="UP000286415">
    <property type="component" value="Unassembled WGS sequence"/>
</dbReference>
<evidence type="ECO:0000313" key="5">
    <source>
        <dbReference type="EMBL" id="KAG5442725.1"/>
    </source>
</evidence>
<reference evidence="5 6" key="1">
    <citation type="journal article" date="2018" name="Biotechnol. Adv.">
        <title>Improved genomic resources and new bioinformatic workflow for the carcinogenic parasite Clonorchis sinensis: Biotechnological implications.</title>
        <authorList>
            <person name="Wang D."/>
            <person name="Korhonen P.K."/>
            <person name="Gasser R.B."/>
            <person name="Young N.D."/>
        </authorList>
    </citation>
    <scope>NUCLEOTIDE SEQUENCE [LARGE SCALE GENOMIC DNA]</scope>
    <source>
        <strain evidence="5">Cs-k2</strain>
    </source>
</reference>
<dbReference type="EMBL" id="NIRI02000056">
    <property type="protein sequence ID" value="KAG5442725.1"/>
    <property type="molecule type" value="Genomic_DNA"/>
</dbReference>
<dbReference type="GO" id="GO:0005737">
    <property type="term" value="C:cytoplasm"/>
    <property type="evidence" value="ECO:0007669"/>
    <property type="project" value="TreeGrafter"/>
</dbReference>
<keyword evidence="4" id="KW-0349">Heme</keyword>
<dbReference type="SUPFAM" id="SSF140959">
    <property type="entry name" value="Indolic compounds 2,3-dioxygenase-like"/>
    <property type="match status" value="1"/>
</dbReference>
<protein>
    <submittedName>
        <fullName evidence="5">Indoleamine 2,3-dioxygenase 2</fullName>
    </submittedName>
</protein>
<dbReference type="GO" id="GO:0019441">
    <property type="term" value="P:L-tryptophan catabolic process to kynurenine"/>
    <property type="evidence" value="ECO:0007669"/>
    <property type="project" value="InterPro"/>
</dbReference>
<evidence type="ECO:0000256" key="3">
    <source>
        <dbReference type="ARBA" id="ARBA00023004"/>
    </source>
</evidence>
<feature type="binding site" description="proximal binding residue" evidence="4">
    <location>
        <position position="555"/>
    </location>
    <ligand>
        <name>heme b</name>
        <dbReference type="ChEBI" id="CHEBI:60344"/>
    </ligand>
    <ligandPart>
        <name>Fe</name>
        <dbReference type="ChEBI" id="CHEBI:18248"/>
    </ligandPart>
</feature>
<dbReference type="GO" id="GO:0033754">
    <property type="term" value="F:indoleamine 2,3-dioxygenase activity"/>
    <property type="evidence" value="ECO:0007669"/>
    <property type="project" value="TreeGrafter"/>
</dbReference>
<dbReference type="InterPro" id="IPR000898">
    <property type="entry name" value="Indolamine_dOase"/>
</dbReference>
<dbReference type="STRING" id="79923.A0A419Q6K9"/>
<comment type="similarity">
    <text evidence="1">Belongs to the indoleamine 2,3-dioxygenase family.</text>
</comment>
<dbReference type="InterPro" id="IPR037217">
    <property type="entry name" value="Trp/Indoleamine_2_3_dOase-like"/>
</dbReference>
<keyword evidence="3 4" id="KW-0408">Iron</keyword>
<dbReference type="GO" id="GO:0004833">
    <property type="term" value="F:L-tryptophan 2,3-dioxygenase activity"/>
    <property type="evidence" value="ECO:0007669"/>
    <property type="project" value="TreeGrafter"/>
</dbReference>
<dbReference type="Pfam" id="PF01231">
    <property type="entry name" value="IDO"/>
    <property type="match status" value="1"/>
</dbReference>
<evidence type="ECO:0000256" key="2">
    <source>
        <dbReference type="ARBA" id="ARBA00022723"/>
    </source>
</evidence>
<proteinExistence type="inferred from homology"/>
<dbReference type="Gene3D" id="1.20.58.480">
    <property type="match status" value="1"/>
</dbReference>
<organism evidence="5 6">
    <name type="scientific">Clonorchis sinensis</name>
    <name type="common">Chinese liver fluke</name>
    <dbReference type="NCBI Taxonomy" id="79923"/>
    <lineage>
        <taxon>Eukaryota</taxon>
        <taxon>Metazoa</taxon>
        <taxon>Spiralia</taxon>
        <taxon>Lophotrochozoa</taxon>
        <taxon>Platyhelminthes</taxon>
        <taxon>Trematoda</taxon>
        <taxon>Digenea</taxon>
        <taxon>Opisthorchiida</taxon>
        <taxon>Opisthorchiata</taxon>
        <taxon>Opisthorchiidae</taxon>
        <taxon>Clonorchis</taxon>
    </lineage>
</organism>